<dbReference type="InterPro" id="IPR000120">
    <property type="entry name" value="Amidase"/>
</dbReference>
<keyword evidence="4" id="KW-1185">Reference proteome</keyword>
<dbReference type="Gene3D" id="1.20.58.1700">
    <property type="match status" value="1"/>
</dbReference>
<dbReference type="AlphaFoldDB" id="A0AAV1IIA8"/>
<feature type="region of interest" description="Disordered" evidence="1">
    <location>
        <begin position="247"/>
        <end position="281"/>
    </location>
</feature>
<evidence type="ECO:0000259" key="2">
    <source>
        <dbReference type="Pfam" id="PF01425"/>
    </source>
</evidence>
<reference evidence="3 4" key="1">
    <citation type="submission" date="2023-10" db="EMBL/GenBank/DDBJ databases">
        <authorList>
            <person name="Maclean D."/>
            <person name="Macfadyen A."/>
        </authorList>
    </citation>
    <scope>NUCLEOTIDE SEQUENCE [LARGE SCALE GENOMIC DNA]</scope>
</reference>
<dbReference type="InterPro" id="IPR023631">
    <property type="entry name" value="Amidase_dom"/>
</dbReference>
<organism evidence="3 4">
    <name type="scientific">Coccomyxa viridis</name>
    <dbReference type="NCBI Taxonomy" id="1274662"/>
    <lineage>
        <taxon>Eukaryota</taxon>
        <taxon>Viridiplantae</taxon>
        <taxon>Chlorophyta</taxon>
        <taxon>core chlorophytes</taxon>
        <taxon>Trebouxiophyceae</taxon>
        <taxon>Trebouxiophyceae incertae sedis</taxon>
        <taxon>Coccomyxaceae</taxon>
        <taxon>Coccomyxa</taxon>
    </lineage>
</organism>
<evidence type="ECO:0000256" key="1">
    <source>
        <dbReference type="SAM" id="MobiDB-lite"/>
    </source>
</evidence>
<dbReference type="SUPFAM" id="SSF75304">
    <property type="entry name" value="Amidase signature (AS) enzymes"/>
    <property type="match status" value="1"/>
</dbReference>
<proteinExistence type="predicted"/>
<feature type="domain" description="Amidase" evidence="2">
    <location>
        <begin position="302"/>
        <end position="519"/>
    </location>
</feature>
<dbReference type="PANTHER" id="PTHR11895:SF169">
    <property type="entry name" value="GLUTAMYL-TRNA(GLN) AMIDOTRANSFERASE"/>
    <property type="match status" value="1"/>
</dbReference>
<dbReference type="Gene3D" id="3.90.1300.10">
    <property type="entry name" value="Amidase signature (AS) domain"/>
    <property type="match status" value="1"/>
</dbReference>
<dbReference type="GO" id="GO:0003824">
    <property type="term" value="F:catalytic activity"/>
    <property type="evidence" value="ECO:0007669"/>
    <property type="project" value="InterPro"/>
</dbReference>
<protein>
    <recommendedName>
        <fullName evidence="2">Amidase domain-containing protein</fullName>
    </recommendedName>
</protein>
<gene>
    <name evidence="3" type="ORF">CVIRNUC_010282</name>
</gene>
<dbReference type="EMBL" id="CAUYUE010000016">
    <property type="protein sequence ID" value="CAK0787066.1"/>
    <property type="molecule type" value="Genomic_DNA"/>
</dbReference>
<dbReference type="Pfam" id="PF01425">
    <property type="entry name" value="Amidase"/>
    <property type="match status" value="2"/>
</dbReference>
<sequence>MAACSLDFKDLRNAYNTGLTPSEVIERLYPRLTSEHGMFNFLLPLKDLLSRCRAIESSQPDTRGPLYGIPFGVKDNIDVAGLPTTASCEAFRYIPAESAPVVQVLLDAGGVMVGKTNLDQFAAGLVGTRTPYGTARNPFDDRFIPGGSSSGSGAAVGGGLLSFALGTDTAGSGRVPGHFCGCVGIKPTVGRFSTTGVVPACRSLDCPSVFARCVEDGAEVARLMQEAGRRVEDRNWRTRPVSLPSFGSTAALSSKGPVTPEQSPVTHSGAPRSPTANGHSAPRFKFGVPSAKFLSFAGPGGDDFARGYERLYKEACERLQEQGGEPVSIDFAPFATAAGMLYTSAFLAERYAGIRAFLESKGKNVSRDTLASDSRMERVTAAILSGAPQYSAADAFDAFTQLNELRAAARVEMARVDFLVVPSAAHHYTVAEIEADEKTASTASWAKNGNLGRFTNFVNLMDMAAIAIPSGILRCQPIAAEATGEVAQRAQHLAATGNPAPVLPFGVTLIGPAWSDDALWEVAAAFHADTGLGCGPEGHGVQPYRHKASSQS</sequence>
<name>A0AAV1IIA8_9CHLO</name>
<dbReference type="PANTHER" id="PTHR11895">
    <property type="entry name" value="TRANSAMIDASE"/>
    <property type="match status" value="1"/>
</dbReference>
<feature type="domain" description="Amidase" evidence="2">
    <location>
        <begin position="45"/>
        <end position="226"/>
    </location>
</feature>
<dbReference type="Proteomes" id="UP001314263">
    <property type="component" value="Unassembled WGS sequence"/>
</dbReference>
<evidence type="ECO:0000313" key="3">
    <source>
        <dbReference type="EMBL" id="CAK0787066.1"/>
    </source>
</evidence>
<dbReference type="InterPro" id="IPR036928">
    <property type="entry name" value="AS_sf"/>
</dbReference>
<evidence type="ECO:0000313" key="4">
    <source>
        <dbReference type="Proteomes" id="UP001314263"/>
    </source>
</evidence>
<comment type="caution">
    <text evidence="3">The sequence shown here is derived from an EMBL/GenBank/DDBJ whole genome shotgun (WGS) entry which is preliminary data.</text>
</comment>
<accession>A0AAV1IIA8</accession>